<name>A0A1F4V587_UNCKA</name>
<organism evidence="1 2">
    <name type="scientific">candidate division WWE3 bacterium RIFCSPLOWO2_01_FULL_39_13</name>
    <dbReference type="NCBI Taxonomy" id="1802624"/>
    <lineage>
        <taxon>Bacteria</taxon>
        <taxon>Katanobacteria</taxon>
    </lineage>
</organism>
<dbReference type="AlphaFoldDB" id="A0A1F4V587"/>
<evidence type="ECO:0000313" key="2">
    <source>
        <dbReference type="Proteomes" id="UP000178771"/>
    </source>
</evidence>
<comment type="caution">
    <text evidence="1">The sequence shown here is derived from an EMBL/GenBank/DDBJ whole genome shotgun (WGS) entry which is preliminary data.</text>
</comment>
<accession>A0A1F4V587</accession>
<dbReference type="EMBL" id="MEVH01000003">
    <property type="protein sequence ID" value="OGC52314.1"/>
    <property type="molecule type" value="Genomic_DNA"/>
</dbReference>
<protein>
    <submittedName>
        <fullName evidence="1">Uncharacterized protein</fullName>
    </submittedName>
</protein>
<dbReference type="Proteomes" id="UP000178771">
    <property type="component" value="Unassembled WGS sequence"/>
</dbReference>
<sequence>MKKIDKDLLINPFPLSDRELEEIKNIKTTSLTEMQINEAIYFIDLCDNVASKYPDRPDTFEWAVRGLRDGLMNYRDSQLTNPERSKLATYLTYFMKESIETAIKETKAPKKQDR</sequence>
<proteinExistence type="predicted"/>
<evidence type="ECO:0000313" key="1">
    <source>
        <dbReference type="EMBL" id="OGC52314.1"/>
    </source>
</evidence>
<gene>
    <name evidence="1" type="ORF">A2982_01900</name>
</gene>
<reference evidence="1 2" key="1">
    <citation type="journal article" date="2016" name="Nat. Commun.">
        <title>Thousands of microbial genomes shed light on interconnected biogeochemical processes in an aquifer system.</title>
        <authorList>
            <person name="Anantharaman K."/>
            <person name="Brown C.T."/>
            <person name="Hug L.A."/>
            <person name="Sharon I."/>
            <person name="Castelle C.J."/>
            <person name="Probst A.J."/>
            <person name="Thomas B.C."/>
            <person name="Singh A."/>
            <person name="Wilkins M.J."/>
            <person name="Karaoz U."/>
            <person name="Brodie E.L."/>
            <person name="Williams K.H."/>
            <person name="Hubbard S.S."/>
            <person name="Banfield J.F."/>
        </authorList>
    </citation>
    <scope>NUCLEOTIDE SEQUENCE [LARGE SCALE GENOMIC DNA]</scope>
</reference>